<proteinExistence type="predicted"/>
<dbReference type="Gene3D" id="3.40.50.200">
    <property type="entry name" value="Peptidase S8/S53 domain"/>
    <property type="match status" value="2"/>
</dbReference>
<sequence length="986" mass="110612">MASADVDDHDSDEEIETQFDKIISGIKNGKHTIKYLANPKNEYHNYLNRKTDNEGCLLHKIARCDRTSIGTLKPLIQYLIENHSHLMKHKNTDGKTPLQLAIQCGVDELVKAMCDAVNAEELDTILSIPDSSKSNCLHNAMRVKRRNARDIALDLIGRVQNKALFTTRNQDEHTPLHIAVEYERCTEKQLNIVRKLVDTCYEALDVNVLSEDSRQISVYRHHQDTRQNYLARQNKIEGRQEGNMEKGQREKYQPSSKVLANLSAPQAPNQSLRRGSLISGKKPEKNSAAVSDFEPQLLGRKKTFVETDVGGNSVHGDLQIAGVSGKVGNPLLHIPGAQAQASAPETQKKDDEARRKKKEKEKMTEKWANEVRDLLKISFMRTREDHEAMVSFFYGPIQEKELFFSLVDGPSKCNEEMLKNVQYAEFEDTLQYVELPRLELEKPDDVPAKFRGRVAPKDGKGRNDYPFIFDWLQKKGVDRILKLYVDDSEEPSHSEETIENALEKFRIVQLWDWKKFDLSSETILKAAKDVEEVWLYWSGNNAVLRSWSEPDGLNALRSLRKVKVFETQFRSLDLVSETDTQKGLETRKRVMRNLNAFSERLKQNRGRIRTKAKEDAANAKKRAEESSVETTVEDRPAPIPPEITVEIERDSGVQRRHGFGTGLPATPGPSQDQHKWLSYMDKFADFHQRLELDDTASASLRPITVALIDDGFDIGERELAGKIIGGRSFCRSNSKNHHAAYFVTLGGHGTVMAKLICRAVRAAIDKKVDVISMSWTIDKPNTNNVETARLEAALDDAFKKDILLFCAASDQGPVVRATYPAASGRCIRIGAARASGQEYELVGGASSVDFLFPGHNVVPGQTSELDLRLDKGSLLSGSSVATALAAGLAALVLHCVQFAAQYAKSSNAPGDRVTSDDFARLKSRDGMFAAFQSIDTTEHKYVKVWDVFGPATKREDGLLTPEAKRQMIVDVARRLVQTKTLRVRGA</sequence>
<feature type="region of interest" description="Disordered" evidence="4">
    <location>
        <begin position="236"/>
        <end position="255"/>
    </location>
</feature>
<organism evidence="6 7">
    <name type="scientific">Diplodia intermedia</name>
    <dbReference type="NCBI Taxonomy" id="856260"/>
    <lineage>
        <taxon>Eukaryota</taxon>
        <taxon>Fungi</taxon>
        <taxon>Dikarya</taxon>
        <taxon>Ascomycota</taxon>
        <taxon>Pezizomycotina</taxon>
        <taxon>Dothideomycetes</taxon>
        <taxon>Dothideomycetes incertae sedis</taxon>
        <taxon>Botryosphaeriales</taxon>
        <taxon>Botryosphaeriaceae</taxon>
        <taxon>Diplodia</taxon>
    </lineage>
</organism>
<accession>A0ABR3TLD1</accession>
<evidence type="ECO:0000259" key="5">
    <source>
        <dbReference type="Pfam" id="PF00082"/>
    </source>
</evidence>
<evidence type="ECO:0000256" key="4">
    <source>
        <dbReference type="SAM" id="MobiDB-lite"/>
    </source>
</evidence>
<protein>
    <recommendedName>
        <fullName evidence="5">Peptidase S8/S53 domain-containing protein</fullName>
    </recommendedName>
</protein>
<dbReference type="SUPFAM" id="SSF48403">
    <property type="entry name" value="Ankyrin repeat"/>
    <property type="match status" value="1"/>
</dbReference>
<feature type="compositionally biased region" description="Basic and acidic residues" evidence="4">
    <location>
        <begin position="611"/>
        <end position="625"/>
    </location>
</feature>
<feature type="compositionally biased region" description="Basic and acidic residues" evidence="4">
    <location>
        <begin position="236"/>
        <end position="252"/>
    </location>
</feature>
<comment type="caution">
    <text evidence="6">The sequence shown here is derived from an EMBL/GenBank/DDBJ whole genome shotgun (WGS) entry which is preliminary data.</text>
</comment>
<keyword evidence="2" id="KW-0378">Hydrolase</keyword>
<keyword evidence="1" id="KW-0645">Protease</keyword>
<dbReference type="InterPro" id="IPR002110">
    <property type="entry name" value="Ankyrin_rpt"/>
</dbReference>
<feature type="domain" description="Peptidase S8/S53" evidence="5">
    <location>
        <begin position="756"/>
        <end position="893"/>
    </location>
</feature>
<dbReference type="InterPro" id="IPR036770">
    <property type="entry name" value="Ankyrin_rpt-contain_sf"/>
</dbReference>
<dbReference type="PANTHER" id="PTHR24121:SF23">
    <property type="entry name" value="NO MECHANORECEPTOR POTENTIAL C, ISOFORM H"/>
    <property type="match status" value="1"/>
</dbReference>
<dbReference type="InterPro" id="IPR000209">
    <property type="entry name" value="Peptidase_S8/S53_dom"/>
</dbReference>
<dbReference type="Gene3D" id="1.25.40.20">
    <property type="entry name" value="Ankyrin repeat-containing domain"/>
    <property type="match status" value="1"/>
</dbReference>
<evidence type="ECO:0000256" key="2">
    <source>
        <dbReference type="ARBA" id="ARBA00022801"/>
    </source>
</evidence>
<evidence type="ECO:0000256" key="3">
    <source>
        <dbReference type="ARBA" id="ARBA00022825"/>
    </source>
</evidence>
<keyword evidence="3" id="KW-0720">Serine protease</keyword>
<dbReference type="Proteomes" id="UP001521184">
    <property type="component" value="Unassembled WGS sequence"/>
</dbReference>
<evidence type="ECO:0000313" key="6">
    <source>
        <dbReference type="EMBL" id="KAL1640281.1"/>
    </source>
</evidence>
<feature type="region of interest" description="Disordered" evidence="4">
    <location>
        <begin position="262"/>
        <end position="289"/>
    </location>
</feature>
<keyword evidence="7" id="KW-1185">Reference proteome</keyword>
<dbReference type="SMART" id="SM00248">
    <property type="entry name" value="ANK"/>
    <property type="match status" value="2"/>
</dbReference>
<feature type="compositionally biased region" description="Polar residues" evidence="4">
    <location>
        <begin position="262"/>
        <end position="273"/>
    </location>
</feature>
<evidence type="ECO:0000313" key="7">
    <source>
        <dbReference type="Proteomes" id="UP001521184"/>
    </source>
</evidence>
<dbReference type="PRINTS" id="PR00723">
    <property type="entry name" value="SUBTILISIN"/>
</dbReference>
<dbReference type="Pfam" id="PF00082">
    <property type="entry name" value="Peptidase_S8"/>
    <property type="match status" value="1"/>
</dbReference>
<evidence type="ECO:0000256" key="1">
    <source>
        <dbReference type="ARBA" id="ARBA00022670"/>
    </source>
</evidence>
<feature type="region of interest" description="Disordered" evidence="4">
    <location>
        <begin position="335"/>
        <end position="364"/>
    </location>
</feature>
<reference evidence="6 7" key="1">
    <citation type="journal article" date="2023" name="Plant Dis.">
        <title>First Report of Diplodia intermedia Causing Canker and Dieback Diseases on Apple Trees in Canada.</title>
        <authorList>
            <person name="Ellouze W."/>
            <person name="Ilyukhin E."/>
            <person name="Sulman M."/>
            <person name="Ali S."/>
        </authorList>
    </citation>
    <scope>NUCLEOTIDE SEQUENCE [LARGE SCALE GENOMIC DNA]</scope>
    <source>
        <strain evidence="6 7">M45-28</strain>
    </source>
</reference>
<gene>
    <name evidence="6" type="ORF">SLS58_007097</name>
</gene>
<dbReference type="InterPro" id="IPR015500">
    <property type="entry name" value="Peptidase_S8_subtilisin-rel"/>
</dbReference>
<feature type="compositionally biased region" description="Basic and acidic residues" evidence="4">
    <location>
        <begin position="346"/>
        <end position="364"/>
    </location>
</feature>
<feature type="region of interest" description="Disordered" evidence="4">
    <location>
        <begin position="607"/>
        <end position="638"/>
    </location>
</feature>
<dbReference type="InterPro" id="IPR036852">
    <property type="entry name" value="Peptidase_S8/S53_dom_sf"/>
</dbReference>
<dbReference type="SUPFAM" id="SSF52743">
    <property type="entry name" value="Subtilisin-like"/>
    <property type="match status" value="1"/>
</dbReference>
<dbReference type="EMBL" id="JAKEKT020000052">
    <property type="protein sequence ID" value="KAL1640281.1"/>
    <property type="molecule type" value="Genomic_DNA"/>
</dbReference>
<name>A0ABR3TLD1_9PEZI</name>
<dbReference type="PANTHER" id="PTHR24121">
    <property type="entry name" value="NO MECHANORECEPTOR POTENTIAL C, ISOFORM D-RELATED"/>
    <property type="match status" value="1"/>
</dbReference>